<keyword evidence="3" id="KW-1185">Reference proteome</keyword>
<proteinExistence type="predicted"/>
<feature type="compositionally biased region" description="Basic and acidic residues" evidence="1">
    <location>
        <begin position="198"/>
        <end position="217"/>
    </location>
</feature>
<dbReference type="EMBL" id="BPLF01000002">
    <property type="protein sequence ID" value="GIX63060.1"/>
    <property type="molecule type" value="Genomic_DNA"/>
</dbReference>
<reference evidence="2 3" key="1">
    <citation type="submission" date="2021-06" db="EMBL/GenBank/DDBJ databases">
        <title>Genome sequence of Babesia caballi.</title>
        <authorList>
            <person name="Yamagishi J."/>
            <person name="Kidaka T."/>
            <person name="Ochi A."/>
        </authorList>
    </citation>
    <scope>NUCLEOTIDE SEQUENCE [LARGE SCALE GENOMIC DNA]</scope>
    <source>
        <strain evidence="2">USDA-D6B2</strain>
    </source>
</reference>
<evidence type="ECO:0000313" key="2">
    <source>
        <dbReference type="EMBL" id="GIX63060.1"/>
    </source>
</evidence>
<evidence type="ECO:0000256" key="1">
    <source>
        <dbReference type="SAM" id="MobiDB-lite"/>
    </source>
</evidence>
<sequence>MGPVFATLWAARPPSWGCTAAVADDAGARGQLLAQRDVIGAAILDATHLELRLRQLPREGAAVAAHLVVPGRRQRAAAEGVPLSLGEHEPVVQPRLQLLQYRALPQHNLSVVCRPRRLLAHLAAAGAEVVQPVVLVEPRVLQVDARQEQRLLLLRRRLGRRRQGEPLRQQATMHPLQLGAGVLLRALLGGDHHHALHHLDDGDFEPRSQHEKPEKPRVAPRGRYLARLQHDASQAADLVQKHFAPLALRFLRRAPHQFEELALIVRADGQGRLSEDKRVKYGLGPAHHQLVVGLLGIGVLRALLVLGDGRAYLVQRRVAFLEVHTALRGRLEAEVVADMCPALRQSVLPPRRRRVSHHEAGQREPRCWLDHAHHRLVHLQHVWVSRGAHVRCAA</sequence>
<name>A0AAV4LU13_BABCB</name>
<dbReference type="Proteomes" id="UP001497744">
    <property type="component" value="Unassembled WGS sequence"/>
</dbReference>
<feature type="region of interest" description="Disordered" evidence="1">
    <location>
        <begin position="198"/>
        <end position="221"/>
    </location>
</feature>
<comment type="caution">
    <text evidence="2">The sequence shown here is derived from an EMBL/GenBank/DDBJ whole genome shotgun (WGS) entry which is preliminary data.</text>
</comment>
<accession>A0AAV4LU13</accession>
<evidence type="ECO:0000313" key="3">
    <source>
        <dbReference type="Proteomes" id="UP001497744"/>
    </source>
</evidence>
<organism evidence="2 3">
    <name type="scientific">Babesia caballi</name>
    <dbReference type="NCBI Taxonomy" id="5871"/>
    <lineage>
        <taxon>Eukaryota</taxon>
        <taxon>Sar</taxon>
        <taxon>Alveolata</taxon>
        <taxon>Apicomplexa</taxon>
        <taxon>Aconoidasida</taxon>
        <taxon>Piroplasmida</taxon>
        <taxon>Babesiidae</taxon>
        <taxon>Babesia</taxon>
    </lineage>
</organism>
<dbReference type="RefSeq" id="XP_067715129.1">
    <property type="nucleotide sequence ID" value="XM_067859028.1"/>
</dbReference>
<dbReference type="AlphaFoldDB" id="A0AAV4LU13"/>
<dbReference type="GeneID" id="94194541"/>
<gene>
    <name evidence="2" type="ORF">BcabD6B2_24950</name>
</gene>
<protein>
    <submittedName>
        <fullName evidence="2">Protein-L-isoaspartate(D-aspartate) O-methyltransferase</fullName>
    </submittedName>
</protein>